<dbReference type="Proteomes" id="UP000624404">
    <property type="component" value="Unassembled WGS sequence"/>
</dbReference>
<feature type="compositionally biased region" description="Polar residues" evidence="1">
    <location>
        <begin position="162"/>
        <end position="176"/>
    </location>
</feature>
<reference evidence="2" key="1">
    <citation type="submission" date="2020-10" db="EMBL/GenBank/DDBJ databases">
        <authorList>
            <person name="Kusch S."/>
        </authorList>
    </citation>
    <scope>NUCLEOTIDE SEQUENCE</scope>
    <source>
        <strain evidence="2">SwB9</strain>
    </source>
</reference>
<keyword evidence="3" id="KW-1185">Reference proteome</keyword>
<feature type="compositionally biased region" description="Polar residues" evidence="1">
    <location>
        <begin position="228"/>
        <end position="245"/>
    </location>
</feature>
<feature type="compositionally biased region" description="Low complexity" evidence="1">
    <location>
        <begin position="254"/>
        <end position="264"/>
    </location>
</feature>
<feature type="region of interest" description="Disordered" evidence="1">
    <location>
        <begin position="97"/>
        <end position="124"/>
    </location>
</feature>
<feature type="region of interest" description="Disordered" evidence="1">
    <location>
        <begin position="220"/>
        <end position="272"/>
    </location>
</feature>
<dbReference type="OrthoDB" id="3562443at2759"/>
<comment type="caution">
    <text evidence="2">The sequence shown here is derived from an EMBL/GenBank/DDBJ whole genome shotgun (WGS) entry which is preliminary data.</text>
</comment>
<evidence type="ECO:0000313" key="3">
    <source>
        <dbReference type="Proteomes" id="UP000624404"/>
    </source>
</evidence>
<dbReference type="EMBL" id="CAJHIA010000033">
    <property type="protein sequence ID" value="CAD6449210.1"/>
    <property type="molecule type" value="Genomic_DNA"/>
</dbReference>
<sequence>MSDHGIDSTVDEPTAYWGYGEVHDAETVEMHLLTSGFREEELPVPRVNRSLYDMGHCGGCNEWADPGVPNWKIGHLNDNNKCRQAYLEGTCEYEGVQSSRTGHLPNRPEDAPQSQSQQIHPQPQYPRVEFQTENSMKRYLLKAQRQLQPGEANATPNFSKYTEEQQYQQPAPTYQSNPPPLLLETTAHTGQPGEQYDFQQSNASFVTSYAGDTSFGSIPAPHIPLYNPDTQEWTSSHPSATGSQYQHEDTTNNRRGSTSGQHSSSSERRAGQ</sequence>
<accession>A0A8H2W1G8</accession>
<organism evidence="2 3">
    <name type="scientific">Sclerotinia trifoliorum</name>
    <dbReference type="NCBI Taxonomy" id="28548"/>
    <lineage>
        <taxon>Eukaryota</taxon>
        <taxon>Fungi</taxon>
        <taxon>Dikarya</taxon>
        <taxon>Ascomycota</taxon>
        <taxon>Pezizomycotina</taxon>
        <taxon>Leotiomycetes</taxon>
        <taxon>Helotiales</taxon>
        <taxon>Sclerotiniaceae</taxon>
        <taxon>Sclerotinia</taxon>
    </lineage>
</organism>
<dbReference type="AlphaFoldDB" id="A0A8H2W1G8"/>
<feature type="compositionally biased region" description="Low complexity" evidence="1">
    <location>
        <begin position="112"/>
        <end position="124"/>
    </location>
</feature>
<protein>
    <submittedName>
        <fullName evidence="2">A44a00d5-0b34-4ae3-8c96-d1446bf17c92</fullName>
    </submittedName>
</protein>
<gene>
    <name evidence="2" type="ORF">SCLTRI_LOCUS9003</name>
</gene>
<proteinExistence type="predicted"/>
<feature type="region of interest" description="Disordered" evidence="1">
    <location>
        <begin position="162"/>
        <end position="196"/>
    </location>
</feature>
<name>A0A8H2W1G8_9HELO</name>
<evidence type="ECO:0000256" key="1">
    <source>
        <dbReference type="SAM" id="MobiDB-lite"/>
    </source>
</evidence>
<evidence type="ECO:0000313" key="2">
    <source>
        <dbReference type="EMBL" id="CAD6449210.1"/>
    </source>
</evidence>